<dbReference type="AlphaFoldDB" id="A0A9I9DN45"/>
<feature type="compositionally biased region" description="Pro residues" evidence="1">
    <location>
        <begin position="1"/>
        <end position="23"/>
    </location>
</feature>
<organism evidence="2">
    <name type="scientific">Cucumis melo</name>
    <name type="common">Muskmelon</name>
    <dbReference type="NCBI Taxonomy" id="3656"/>
    <lineage>
        <taxon>Eukaryota</taxon>
        <taxon>Viridiplantae</taxon>
        <taxon>Streptophyta</taxon>
        <taxon>Embryophyta</taxon>
        <taxon>Tracheophyta</taxon>
        <taxon>Spermatophyta</taxon>
        <taxon>Magnoliopsida</taxon>
        <taxon>eudicotyledons</taxon>
        <taxon>Gunneridae</taxon>
        <taxon>Pentapetalae</taxon>
        <taxon>rosids</taxon>
        <taxon>fabids</taxon>
        <taxon>Cucurbitales</taxon>
        <taxon>Cucurbitaceae</taxon>
        <taxon>Benincaseae</taxon>
        <taxon>Cucumis</taxon>
    </lineage>
</organism>
<proteinExistence type="predicted"/>
<sequence>MSSPSPPPVPESTTRPPIPPPPIHHIYGDTESSQVSGTAAEETSEEIPADVKMG</sequence>
<feature type="region of interest" description="Disordered" evidence="1">
    <location>
        <begin position="1"/>
        <end position="54"/>
    </location>
</feature>
<reference evidence="2" key="1">
    <citation type="submission" date="2023-03" db="UniProtKB">
        <authorList>
            <consortium name="EnsemblPlants"/>
        </authorList>
    </citation>
    <scope>IDENTIFICATION</scope>
</reference>
<accession>A0A9I9DN45</accession>
<dbReference type="Gramene" id="MELO3C020631.2.1">
    <property type="protein sequence ID" value="MELO3C020631.2.1"/>
    <property type="gene ID" value="MELO3C020631.2"/>
</dbReference>
<evidence type="ECO:0000313" key="2">
    <source>
        <dbReference type="EnsemblPlants" id="MELO3C020631.2.1"/>
    </source>
</evidence>
<protein>
    <submittedName>
        <fullName evidence="2">Uncharacterized protein</fullName>
    </submittedName>
</protein>
<name>A0A9I9DN45_CUCME</name>
<dbReference type="EnsemblPlants" id="MELO3C020631.2.1">
    <property type="protein sequence ID" value="MELO3C020631.2.1"/>
    <property type="gene ID" value="MELO3C020631.2"/>
</dbReference>
<evidence type="ECO:0000256" key="1">
    <source>
        <dbReference type="SAM" id="MobiDB-lite"/>
    </source>
</evidence>